<accession>A0A9D3MFB6</accession>
<evidence type="ECO:0000313" key="2">
    <source>
        <dbReference type="EMBL" id="KAG5844808.1"/>
    </source>
</evidence>
<name>A0A9D3MFB6_ANGAN</name>
<dbReference type="EMBL" id="JAFIRN010000008">
    <property type="protein sequence ID" value="KAG5844808.1"/>
    <property type="molecule type" value="Genomic_DNA"/>
</dbReference>
<proteinExistence type="predicted"/>
<feature type="compositionally biased region" description="Low complexity" evidence="1">
    <location>
        <begin position="134"/>
        <end position="143"/>
    </location>
</feature>
<evidence type="ECO:0000256" key="1">
    <source>
        <dbReference type="SAM" id="MobiDB-lite"/>
    </source>
</evidence>
<keyword evidence="3" id="KW-1185">Reference proteome</keyword>
<dbReference type="AlphaFoldDB" id="A0A9D3MFB6"/>
<organism evidence="2 3">
    <name type="scientific">Anguilla anguilla</name>
    <name type="common">European freshwater eel</name>
    <name type="synonym">Muraena anguilla</name>
    <dbReference type="NCBI Taxonomy" id="7936"/>
    <lineage>
        <taxon>Eukaryota</taxon>
        <taxon>Metazoa</taxon>
        <taxon>Chordata</taxon>
        <taxon>Craniata</taxon>
        <taxon>Vertebrata</taxon>
        <taxon>Euteleostomi</taxon>
        <taxon>Actinopterygii</taxon>
        <taxon>Neopterygii</taxon>
        <taxon>Teleostei</taxon>
        <taxon>Anguilliformes</taxon>
        <taxon>Anguillidae</taxon>
        <taxon>Anguilla</taxon>
    </lineage>
</organism>
<feature type="region of interest" description="Disordered" evidence="1">
    <location>
        <begin position="127"/>
        <end position="176"/>
    </location>
</feature>
<dbReference type="Proteomes" id="UP001044222">
    <property type="component" value="Chromosome 8"/>
</dbReference>
<gene>
    <name evidence="2" type="ORF">ANANG_G00166620</name>
</gene>
<feature type="region of interest" description="Disordered" evidence="1">
    <location>
        <begin position="31"/>
        <end position="58"/>
    </location>
</feature>
<sequence length="176" mass="18129">MILPSYYSSLRSRNVTIGHILSFSPVAPVSLEDEEDSDQSDTLSGTESELGHAHSLPPGEMGITLAVAGETGLAVNAEMKATQTAATGGHVPGPGRLGSSQDIGLTGAEWLRRGLWGGSGDVCGCCPNRRRPLRSGGRSRSSGMGRGQMRRPFEGRSQSAPPPCGPPSATAANCAA</sequence>
<protein>
    <submittedName>
        <fullName evidence="2">Uncharacterized protein</fullName>
    </submittedName>
</protein>
<evidence type="ECO:0000313" key="3">
    <source>
        <dbReference type="Proteomes" id="UP001044222"/>
    </source>
</evidence>
<reference evidence="2" key="1">
    <citation type="submission" date="2021-01" db="EMBL/GenBank/DDBJ databases">
        <title>A chromosome-scale assembly of European eel, Anguilla anguilla.</title>
        <authorList>
            <person name="Henkel C."/>
            <person name="Jong-Raadsen S.A."/>
            <person name="Dufour S."/>
            <person name="Weltzien F.-A."/>
            <person name="Palstra A.P."/>
            <person name="Pelster B."/>
            <person name="Spaink H.P."/>
            <person name="Van Den Thillart G.E."/>
            <person name="Jansen H."/>
            <person name="Zahm M."/>
            <person name="Klopp C."/>
            <person name="Cedric C."/>
            <person name="Louis A."/>
            <person name="Berthelot C."/>
            <person name="Parey E."/>
            <person name="Roest Crollius H."/>
            <person name="Montfort J."/>
            <person name="Robinson-Rechavi M."/>
            <person name="Bucao C."/>
            <person name="Bouchez O."/>
            <person name="Gislard M."/>
            <person name="Lluch J."/>
            <person name="Milhes M."/>
            <person name="Lampietro C."/>
            <person name="Lopez Roques C."/>
            <person name="Donnadieu C."/>
            <person name="Braasch I."/>
            <person name="Desvignes T."/>
            <person name="Postlethwait J."/>
            <person name="Bobe J."/>
            <person name="Guiguen Y."/>
            <person name="Dirks R."/>
        </authorList>
    </citation>
    <scope>NUCLEOTIDE SEQUENCE</scope>
    <source>
        <strain evidence="2">Tag_6206</strain>
        <tissue evidence="2">Liver</tissue>
    </source>
</reference>
<comment type="caution">
    <text evidence="2">The sequence shown here is derived from an EMBL/GenBank/DDBJ whole genome shotgun (WGS) entry which is preliminary data.</text>
</comment>